<dbReference type="InterPro" id="IPR013486">
    <property type="entry name" value="SpoIID/LytB"/>
</dbReference>
<reference evidence="3 4" key="1">
    <citation type="submission" date="2016-10" db="EMBL/GenBank/DDBJ databases">
        <authorList>
            <person name="de Groot N.N."/>
        </authorList>
    </citation>
    <scope>NUCLEOTIDE SEQUENCE [LARGE SCALE GENOMIC DNA]</scope>
    <source>
        <strain evidence="3 4">DSM 9179</strain>
    </source>
</reference>
<evidence type="ECO:0000256" key="1">
    <source>
        <dbReference type="SAM" id="Phobius"/>
    </source>
</evidence>
<proteinExistence type="predicted"/>
<feature type="domain" description="Sporulation stage II protein D amidase enhancer LytB N-terminal" evidence="2">
    <location>
        <begin position="427"/>
        <end position="518"/>
    </location>
</feature>
<dbReference type="PANTHER" id="PTHR30032:SF4">
    <property type="entry name" value="AMIDASE ENHANCER"/>
    <property type="match status" value="1"/>
</dbReference>
<dbReference type="InterPro" id="IPR013693">
    <property type="entry name" value="SpoIID/LytB_N"/>
</dbReference>
<accession>A0A1I0N7G0</accession>
<dbReference type="InterPro" id="IPR051922">
    <property type="entry name" value="Bact_Sporulation_Assoc"/>
</dbReference>
<gene>
    <name evidence="3" type="ORF">SAMN05421659_102404</name>
</gene>
<dbReference type="STRING" id="99656.SAMN05421659_102404"/>
<dbReference type="GO" id="GO:0030435">
    <property type="term" value="P:sporulation resulting in formation of a cellular spore"/>
    <property type="evidence" value="ECO:0007669"/>
    <property type="project" value="InterPro"/>
</dbReference>
<dbReference type="OrthoDB" id="9794671at2"/>
<keyword evidence="4" id="KW-1185">Reference proteome</keyword>
<evidence type="ECO:0000313" key="4">
    <source>
        <dbReference type="Proteomes" id="UP000199701"/>
    </source>
</evidence>
<evidence type="ECO:0000259" key="2">
    <source>
        <dbReference type="Pfam" id="PF08486"/>
    </source>
</evidence>
<dbReference type="Proteomes" id="UP000199701">
    <property type="component" value="Unassembled WGS sequence"/>
</dbReference>
<dbReference type="GO" id="GO:0030288">
    <property type="term" value="C:outer membrane-bounded periplasmic space"/>
    <property type="evidence" value="ECO:0007669"/>
    <property type="project" value="TreeGrafter"/>
</dbReference>
<name>A0A1I0N7G0_9FIRM</name>
<keyword evidence="1" id="KW-1133">Transmembrane helix</keyword>
<organism evidence="3 4">
    <name type="scientific">[Clostridium] fimetarium</name>
    <dbReference type="NCBI Taxonomy" id="99656"/>
    <lineage>
        <taxon>Bacteria</taxon>
        <taxon>Bacillati</taxon>
        <taxon>Bacillota</taxon>
        <taxon>Clostridia</taxon>
        <taxon>Lachnospirales</taxon>
        <taxon>Lachnospiraceae</taxon>
    </lineage>
</organism>
<dbReference type="Pfam" id="PF08486">
    <property type="entry name" value="SpoIID"/>
    <property type="match status" value="1"/>
</dbReference>
<feature type="transmembrane region" description="Helical" evidence="1">
    <location>
        <begin position="12"/>
        <end position="30"/>
    </location>
</feature>
<dbReference type="RefSeq" id="WP_092450932.1">
    <property type="nucleotide sequence ID" value="NZ_FOJI01000002.1"/>
</dbReference>
<evidence type="ECO:0000313" key="3">
    <source>
        <dbReference type="EMBL" id="SEV96599.1"/>
    </source>
</evidence>
<dbReference type="PANTHER" id="PTHR30032">
    <property type="entry name" value="N-ACETYLMURAMOYL-L-ALANINE AMIDASE-RELATED"/>
    <property type="match status" value="1"/>
</dbReference>
<keyword evidence="1" id="KW-0472">Membrane</keyword>
<keyword evidence="1" id="KW-0812">Transmembrane</keyword>
<dbReference type="AlphaFoldDB" id="A0A1I0N7G0"/>
<sequence>MNRKRKKLTLKTVIIVIGAVIMSVILLLVTRNINNNSNTITRAEAAKMIAGACVSDEKTLTEGTNWYDKYVTYVNEVGYMHINEPKNNVTYGDIKIFLDALGKSFEDVGLEEKKDSFQIKKNDFVNLYIDVIGLLDKEGTVKTIDAGIIGTPSNISEASEWQAYTTEGIYNFEGLVLDNAIDKTATLIVKGNSILCVQKVSEDDVTYKNVWVESGSKSTLKVYAYGAYREFKVSELSEDIQGVLADINISNKKVTGVDIKTDTIKGKVLSVTNDFVEIDGYGKVPLEKDYKIYNTYNGFAIKTYTDIVVGYSLQDFIVADGEICGAIISKPLNADNIRVLIKTNGSSSLFHNNVQISSDNNFTLYFATSEEKHNAGEVITIDKNSPYLVEGRVKAIADTEGLIKINSINRSQGTPSYEGSIEIALNDEGLTITNEVLIEKYLKRVVPSEMPVNYGVEALKVQAICARSYAYKQLTNSNYSRYGAHVDDSTQYQVYNNVNESAGSNEAIASTDGEVITYNNEVVQAYYYSTSCGYTTDVSLWGSNPADYPYFTAHSVNQDNNVLDLTNEDTFTAFIKNTSSKDFDKDFSLYRWKCDATINQLSDNLNSKIGERYKAYPDRIQKLNANGTYESKSISTVGKIKSITVDKRVAGGAITCLIVKGSEATVKIDGENNIRYLLGIDKQTFTTTTGGLTTMSSLPSTFCIFEPTYAGNELTGFTIAGGGYGHGIGMSQNAVYAMTNRSWTYNDIIQYFYNGTTISKVY</sequence>
<dbReference type="NCBIfam" id="TIGR02669">
    <property type="entry name" value="SpoIID_LytB"/>
    <property type="match status" value="1"/>
</dbReference>
<dbReference type="EMBL" id="FOJI01000002">
    <property type="protein sequence ID" value="SEV96599.1"/>
    <property type="molecule type" value="Genomic_DNA"/>
</dbReference>
<protein>
    <submittedName>
        <fullName evidence="3">Stage II sporulation protein D</fullName>
    </submittedName>
</protein>